<dbReference type="PANTHER" id="PTHR38790:SF4">
    <property type="entry name" value="2EXR DOMAIN-CONTAINING PROTEIN"/>
    <property type="match status" value="1"/>
</dbReference>
<evidence type="ECO:0000259" key="2">
    <source>
        <dbReference type="Pfam" id="PF24864"/>
    </source>
</evidence>
<feature type="compositionally biased region" description="Basic residues" evidence="1">
    <location>
        <begin position="17"/>
        <end position="26"/>
    </location>
</feature>
<reference evidence="3" key="1">
    <citation type="journal article" date="2020" name="Stud. Mycol.">
        <title>101 Dothideomycetes genomes: a test case for predicting lifestyles and emergence of pathogens.</title>
        <authorList>
            <person name="Haridas S."/>
            <person name="Albert R."/>
            <person name="Binder M."/>
            <person name="Bloem J."/>
            <person name="Labutti K."/>
            <person name="Salamov A."/>
            <person name="Andreopoulos B."/>
            <person name="Baker S."/>
            <person name="Barry K."/>
            <person name="Bills G."/>
            <person name="Bluhm B."/>
            <person name="Cannon C."/>
            <person name="Castanera R."/>
            <person name="Culley D."/>
            <person name="Daum C."/>
            <person name="Ezra D."/>
            <person name="Gonzalez J."/>
            <person name="Henrissat B."/>
            <person name="Kuo A."/>
            <person name="Liang C."/>
            <person name="Lipzen A."/>
            <person name="Lutzoni F."/>
            <person name="Magnuson J."/>
            <person name="Mondo S."/>
            <person name="Nolan M."/>
            <person name="Ohm R."/>
            <person name="Pangilinan J."/>
            <person name="Park H.-J."/>
            <person name="Ramirez L."/>
            <person name="Alfaro M."/>
            <person name="Sun H."/>
            <person name="Tritt A."/>
            <person name="Yoshinaga Y."/>
            <person name="Zwiers L.-H."/>
            <person name="Turgeon B."/>
            <person name="Goodwin S."/>
            <person name="Spatafora J."/>
            <person name="Crous P."/>
            <person name="Grigoriev I."/>
        </authorList>
    </citation>
    <scope>NUCLEOTIDE SEQUENCE</scope>
    <source>
        <strain evidence="3">CBS 269.34</strain>
    </source>
</reference>
<accession>A0A6A6QHD4</accession>
<sequence>MSLKRDMPDEPFETPSRPRKRNRPFSRPKDARIANLFKRNARESRLLRLPKELREKIAKYLYEPRILHIKRRAEHSAKLGSHGEASPYERISQTSKSLETLETAYSIYSSAEEIAYFNFEHDRVPKSPHCNSLLELEKVDLRLFRTCRQFYFDFADPFWNQTMFSFQSHQTFVQFLLHRTASQLCSIRKLRLALRGQNFDRRVPTAKMQLLTGLHSLYILTAGRHNLEKKGILQFRFLPLKCVKVRCRGYSQEVSHAIRDKLLSTHDKLSEQIEDRRQKREKNEASNRQKIERLKLREEENRAYLRKVAATGTRHTRSHCGWGTKAECDKHRLGLLKERGLPGERDGTTCGARHWCEVCHE</sequence>
<feature type="domain" description="DUF7730" evidence="2">
    <location>
        <begin position="42"/>
        <end position="194"/>
    </location>
</feature>
<dbReference type="EMBL" id="MU004195">
    <property type="protein sequence ID" value="KAF2491612.1"/>
    <property type="molecule type" value="Genomic_DNA"/>
</dbReference>
<organism evidence="3 4">
    <name type="scientific">Lophium mytilinum</name>
    <dbReference type="NCBI Taxonomy" id="390894"/>
    <lineage>
        <taxon>Eukaryota</taxon>
        <taxon>Fungi</taxon>
        <taxon>Dikarya</taxon>
        <taxon>Ascomycota</taxon>
        <taxon>Pezizomycotina</taxon>
        <taxon>Dothideomycetes</taxon>
        <taxon>Pleosporomycetidae</taxon>
        <taxon>Mytilinidiales</taxon>
        <taxon>Mytilinidiaceae</taxon>
        <taxon>Lophium</taxon>
    </lineage>
</organism>
<keyword evidence="4" id="KW-1185">Reference proteome</keyword>
<proteinExistence type="predicted"/>
<evidence type="ECO:0000256" key="1">
    <source>
        <dbReference type="SAM" id="MobiDB-lite"/>
    </source>
</evidence>
<name>A0A6A6QHD4_9PEZI</name>
<dbReference type="PANTHER" id="PTHR38790">
    <property type="entry name" value="2EXR DOMAIN-CONTAINING PROTEIN-RELATED"/>
    <property type="match status" value="1"/>
</dbReference>
<feature type="region of interest" description="Disordered" evidence="1">
    <location>
        <begin position="1"/>
        <end position="30"/>
    </location>
</feature>
<dbReference type="InterPro" id="IPR056632">
    <property type="entry name" value="DUF7730"/>
</dbReference>
<protein>
    <recommendedName>
        <fullName evidence="2">DUF7730 domain-containing protein</fullName>
    </recommendedName>
</protein>
<evidence type="ECO:0000313" key="4">
    <source>
        <dbReference type="Proteomes" id="UP000799750"/>
    </source>
</evidence>
<dbReference type="AlphaFoldDB" id="A0A6A6QHD4"/>
<gene>
    <name evidence="3" type="ORF">BU16DRAFT_621145</name>
</gene>
<evidence type="ECO:0000313" key="3">
    <source>
        <dbReference type="EMBL" id="KAF2491612.1"/>
    </source>
</evidence>
<dbReference type="Proteomes" id="UP000799750">
    <property type="component" value="Unassembled WGS sequence"/>
</dbReference>
<dbReference type="Pfam" id="PF24864">
    <property type="entry name" value="DUF7730"/>
    <property type="match status" value="1"/>
</dbReference>